<proteinExistence type="predicted"/>
<name>A0A7X0HEU2_9ACTN</name>
<reference evidence="2 3" key="1">
    <citation type="submission" date="2020-08" db="EMBL/GenBank/DDBJ databases">
        <title>Genomic Encyclopedia of Type Strains, Phase IV (KMG-IV): sequencing the most valuable type-strain genomes for metagenomic binning, comparative biology and taxonomic classification.</title>
        <authorList>
            <person name="Goeker M."/>
        </authorList>
    </citation>
    <scope>NUCLEOTIDE SEQUENCE [LARGE SCALE GENOMIC DNA]</scope>
    <source>
        <strain evidence="2 3">DSM 40141</strain>
    </source>
</reference>
<evidence type="ECO:0000313" key="3">
    <source>
        <dbReference type="Proteomes" id="UP000540423"/>
    </source>
</evidence>
<feature type="transmembrane region" description="Helical" evidence="1">
    <location>
        <begin position="7"/>
        <end position="29"/>
    </location>
</feature>
<evidence type="ECO:0000313" key="2">
    <source>
        <dbReference type="EMBL" id="MBB6436330.1"/>
    </source>
</evidence>
<feature type="transmembrane region" description="Helical" evidence="1">
    <location>
        <begin position="35"/>
        <end position="55"/>
    </location>
</feature>
<accession>A0A7X0HEU2</accession>
<sequence length="62" mass="6207">MDTMVKAMLWMLLAVAVAANVLLGLGSVGDGALRIVLSALTGAVALAAVTGLVVVRRAARTS</sequence>
<comment type="caution">
    <text evidence="2">The sequence shown here is derived from an EMBL/GenBank/DDBJ whole genome shotgun (WGS) entry which is preliminary data.</text>
</comment>
<keyword evidence="1" id="KW-0812">Transmembrane</keyword>
<protein>
    <submittedName>
        <fullName evidence="2">Uncharacterized protein</fullName>
    </submittedName>
</protein>
<dbReference type="RefSeq" id="WP_221507686.1">
    <property type="nucleotide sequence ID" value="NZ_BNBN01000008.1"/>
</dbReference>
<keyword evidence="1" id="KW-1133">Transmembrane helix</keyword>
<dbReference type="AlphaFoldDB" id="A0A7X0HEU2"/>
<dbReference type="Proteomes" id="UP000540423">
    <property type="component" value="Unassembled WGS sequence"/>
</dbReference>
<gene>
    <name evidence="2" type="ORF">HNQ79_002794</name>
</gene>
<organism evidence="2 3">
    <name type="scientific">Streptomyces candidus</name>
    <dbReference type="NCBI Taxonomy" id="67283"/>
    <lineage>
        <taxon>Bacteria</taxon>
        <taxon>Bacillati</taxon>
        <taxon>Actinomycetota</taxon>
        <taxon>Actinomycetes</taxon>
        <taxon>Kitasatosporales</taxon>
        <taxon>Streptomycetaceae</taxon>
        <taxon>Streptomyces</taxon>
    </lineage>
</organism>
<evidence type="ECO:0000256" key="1">
    <source>
        <dbReference type="SAM" id="Phobius"/>
    </source>
</evidence>
<dbReference type="EMBL" id="JACHEM010000006">
    <property type="protein sequence ID" value="MBB6436330.1"/>
    <property type="molecule type" value="Genomic_DNA"/>
</dbReference>
<keyword evidence="3" id="KW-1185">Reference proteome</keyword>
<keyword evidence="1" id="KW-0472">Membrane</keyword>